<accession>A0A8T0QJ46</accession>
<feature type="region of interest" description="Disordered" evidence="1">
    <location>
        <begin position="251"/>
        <end position="275"/>
    </location>
</feature>
<dbReference type="EMBL" id="CM029049">
    <property type="protein sequence ID" value="KAG2570174.1"/>
    <property type="molecule type" value="Genomic_DNA"/>
</dbReference>
<reference evidence="2 3" key="1">
    <citation type="submission" date="2020-05" db="EMBL/GenBank/DDBJ databases">
        <title>WGS assembly of Panicum virgatum.</title>
        <authorList>
            <person name="Lovell J.T."/>
            <person name="Jenkins J."/>
            <person name="Shu S."/>
            <person name="Juenger T.E."/>
            <person name="Schmutz J."/>
        </authorList>
    </citation>
    <scope>NUCLEOTIDE SEQUENCE [LARGE SCALE GENOMIC DNA]</scope>
    <source>
        <strain evidence="3">cv. AP13</strain>
    </source>
</reference>
<proteinExistence type="predicted"/>
<evidence type="ECO:0000313" key="3">
    <source>
        <dbReference type="Proteomes" id="UP000823388"/>
    </source>
</evidence>
<dbReference type="AlphaFoldDB" id="A0A8T0QJ46"/>
<feature type="compositionally biased region" description="Basic and acidic residues" evidence="1">
    <location>
        <begin position="254"/>
        <end position="275"/>
    </location>
</feature>
<protein>
    <submittedName>
        <fullName evidence="2">Uncharacterized protein</fullName>
    </submittedName>
</protein>
<sequence length="370" mass="42256">MNIVHAGGNQDDNLSTKKNVAELFVNPHENCAVNAGEIAGLFTYGSLNNAIVYDQPIIDDNGAQRTESINPKERRREKYRARMESMSTEERALINQRRRELYHVKKLLRTEEEVKKEKLRNRLPARKEGKHEYKHRMKEFRANNLHPDSIAMANPQFVPEIIVPPPIELVTSASELVIPGFSGSPVYIPPIVEQIPDVQGMESGVGRSLPRRRVVAVERNALRNQRNIEFHATIGKNHSCTYDADGCGEQLSTESREEEQHDHEDYKEPVKTQGHEEIDIGGSAPKVSSWMASQSQPIYTNPDGLGGMRLQKDPECCRHNLLWSRMMGMRMLFSRRMMKKTKVTFSLDKTVKPTMMLMLVCVEMILMCQM</sequence>
<dbReference type="Proteomes" id="UP000823388">
    <property type="component" value="Chromosome 7K"/>
</dbReference>
<organism evidence="2 3">
    <name type="scientific">Panicum virgatum</name>
    <name type="common">Blackwell switchgrass</name>
    <dbReference type="NCBI Taxonomy" id="38727"/>
    <lineage>
        <taxon>Eukaryota</taxon>
        <taxon>Viridiplantae</taxon>
        <taxon>Streptophyta</taxon>
        <taxon>Embryophyta</taxon>
        <taxon>Tracheophyta</taxon>
        <taxon>Spermatophyta</taxon>
        <taxon>Magnoliopsida</taxon>
        <taxon>Liliopsida</taxon>
        <taxon>Poales</taxon>
        <taxon>Poaceae</taxon>
        <taxon>PACMAD clade</taxon>
        <taxon>Panicoideae</taxon>
        <taxon>Panicodae</taxon>
        <taxon>Paniceae</taxon>
        <taxon>Panicinae</taxon>
        <taxon>Panicum</taxon>
        <taxon>Panicum sect. Hiantes</taxon>
    </lineage>
</organism>
<gene>
    <name evidence="2" type="ORF">PVAP13_7KG031590</name>
</gene>
<comment type="caution">
    <text evidence="2">The sequence shown here is derived from an EMBL/GenBank/DDBJ whole genome shotgun (WGS) entry which is preliminary data.</text>
</comment>
<name>A0A8T0QJ46_PANVG</name>
<evidence type="ECO:0000313" key="2">
    <source>
        <dbReference type="EMBL" id="KAG2570174.1"/>
    </source>
</evidence>
<keyword evidence="3" id="KW-1185">Reference proteome</keyword>
<evidence type="ECO:0000256" key="1">
    <source>
        <dbReference type="SAM" id="MobiDB-lite"/>
    </source>
</evidence>